<gene>
    <name evidence="2" type="ORF">LIER_18335</name>
</gene>
<evidence type="ECO:0000256" key="1">
    <source>
        <dbReference type="SAM" id="MobiDB-lite"/>
    </source>
</evidence>
<comment type="caution">
    <text evidence="2">The sequence shown here is derived from an EMBL/GenBank/DDBJ whole genome shotgun (WGS) entry which is preliminary data.</text>
</comment>
<evidence type="ECO:0000313" key="2">
    <source>
        <dbReference type="EMBL" id="GAA0162189.1"/>
    </source>
</evidence>
<reference evidence="2 3" key="1">
    <citation type="submission" date="2024-01" db="EMBL/GenBank/DDBJ databases">
        <title>The complete chloroplast genome sequence of Lithospermum erythrorhizon: insights into the phylogenetic relationship among Boraginaceae species and the maternal lineages of purple gromwells.</title>
        <authorList>
            <person name="Okada T."/>
            <person name="Watanabe K."/>
        </authorList>
    </citation>
    <scope>NUCLEOTIDE SEQUENCE [LARGE SCALE GENOMIC DNA]</scope>
</reference>
<name>A0AAV3QEL3_LITER</name>
<protein>
    <submittedName>
        <fullName evidence="2">Uncharacterized protein</fullName>
    </submittedName>
</protein>
<keyword evidence="3" id="KW-1185">Reference proteome</keyword>
<sequence>MEGMKKTIACKINLNLGLDKEFKEQKARLEEKANRVEKLTKEVAQERDATKAWSAEKAQLEEERNTLQTEKEALHIRNEELEKAKANEANKASKALAQAKRDAEMALASTAAQAEMARINFANSTPWSFLSSHAYDKKVGSECAAYLHSLVTCTQGRFPALVSLFHEEVIRHPGWYHGLSLPEDVAMAEGGETSHPRAKEDNPANP</sequence>
<feature type="compositionally biased region" description="Basic and acidic residues" evidence="1">
    <location>
        <begin position="58"/>
        <end position="68"/>
    </location>
</feature>
<proteinExistence type="predicted"/>
<accession>A0AAV3QEL3</accession>
<dbReference type="Proteomes" id="UP001454036">
    <property type="component" value="Unassembled WGS sequence"/>
</dbReference>
<organism evidence="2 3">
    <name type="scientific">Lithospermum erythrorhizon</name>
    <name type="common">Purple gromwell</name>
    <name type="synonym">Lithospermum officinale var. erythrorhizon</name>
    <dbReference type="NCBI Taxonomy" id="34254"/>
    <lineage>
        <taxon>Eukaryota</taxon>
        <taxon>Viridiplantae</taxon>
        <taxon>Streptophyta</taxon>
        <taxon>Embryophyta</taxon>
        <taxon>Tracheophyta</taxon>
        <taxon>Spermatophyta</taxon>
        <taxon>Magnoliopsida</taxon>
        <taxon>eudicotyledons</taxon>
        <taxon>Gunneridae</taxon>
        <taxon>Pentapetalae</taxon>
        <taxon>asterids</taxon>
        <taxon>lamiids</taxon>
        <taxon>Boraginales</taxon>
        <taxon>Boraginaceae</taxon>
        <taxon>Boraginoideae</taxon>
        <taxon>Lithospermeae</taxon>
        <taxon>Lithospermum</taxon>
    </lineage>
</organism>
<dbReference type="EMBL" id="BAABME010004388">
    <property type="protein sequence ID" value="GAA0162189.1"/>
    <property type="molecule type" value="Genomic_DNA"/>
</dbReference>
<evidence type="ECO:0000313" key="3">
    <source>
        <dbReference type="Proteomes" id="UP001454036"/>
    </source>
</evidence>
<feature type="region of interest" description="Disordered" evidence="1">
    <location>
        <begin position="44"/>
        <end position="68"/>
    </location>
</feature>
<dbReference type="AlphaFoldDB" id="A0AAV3QEL3"/>